<gene>
    <name evidence="1" type="ORF">HMPREF1090_04037</name>
</gene>
<evidence type="ECO:0000313" key="2">
    <source>
        <dbReference type="Proteomes" id="UP000013085"/>
    </source>
</evidence>
<proteinExistence type="predicted"/>
<dbReference type="HOGENOM" id="CLU_164674_0_0_9"/>
<name>A0A0E2H6W9_9FIRM</name>
<dbReference type="AlphaFoldDB" id="A0A0E2H6W9"/>
<comment type="caution">
    <text evidence="1">The sequence shown here is derived from an EMBL/GenBank/DDBJ whole genome shotgun (WGS) entry which is preliminary data.</text>
</comment>
<dbReference type="Proteomes" id="UP000013085">
    <property type="component" value="Unassembled WGS sequence"/>
</dbReference>
<protein>
    <submittedName>
        <fullName evidence="1">Uncharacterized protein</fullName>
    </submittedName>
</protein>
<sequence>MVFCINAVVADHFKVPVRDMYDQPFDKVNGRDAFCDCFMILMALIMERHTIPVIGINPGSGNDRSSRISADVFKGDIRRTQVRFGSNIKAFGMAFVALILKLEEHTQDDIPDRMEQAVKE</sequence>
<organism evidence="1 2">
    <name type="scientific">[Clostridium] clostridioforme 90A8</name>
    <dbReference type="NCBI Taxonomy" id="999408"/>
    <lineage>
        <taxon>Bacteria</taxon>
        <taxon>Bacillati</taxon>
        <taxon>Bacillota</taxon>
        <taxon>Clostridia</taxon>
        <taxon>Lachnospirales</taxon>
        <taxon>Lachnospiraceae</taxon>
        <taxon>Enterocloster</taxon>
    </lineage>
</organism>
<evidence type="ECO:0000313" key="1">
    <source>
        <dbReference type="EMBL" id="ENZ11482.1"/>
    </source>
</evidence>
<dbReference type="EMBL" id="AGYR01000043">
    <property type="protein sequence ID" value="ENZ11482.1"/>
    <property type="molecule type" value="Genomic_DNA"/>
</dbReference>
<accession>A0A0E2H6W9</accession>
<reference evidence="1 2" key="1">
    <citation type="submission" date="2013-01" db="EMBL/GenBank/DDBJ databases">
        <title>The Genome Sequence of Clostridium clostridioforme 90A8.</title>
        <authorList>
            <consortium name="The Broad Institute Genome Sequencing Platform"/>
            <person name="Earl A."/>
            <person name="Ward D."/>
            <person name="Feldgarden M."/>
            <person name="Gevers D."/>
            <person name="Courvalin P."/>
            <person name="Lambert T."/>
            <person name="Walker B."/>
            <person name="Young S.K."/>
            <person name="Zeng Q."/>
            <person name="Gargeya S."/>
            <person name="Fitzgerald M."/>
            <person name="Haas B."/>
            <person name="Abouelleil A."/>
            <person name="Alvarado L."/>
            <person name="Arachchi H.M."/>
            <person name="Berlin A.M."/>
            <person name="Chapman S.B."/>
            <person name="Dewar J."/>
            <person name="Goldberg J."/>
            <person name="Griggs A."/>
            <person name="Gujja S."/>
            <person name="Hansen M."/>
            <person name="Howarth C."/>
            <person name="Imamovic A."/>
            <person name="Larimer J."/>
            <person name="McCowan C."/>
            <person name="Murphy C."/>
            <person name="Neiman D."/>
            <person name="Pearson M."/>
            <person name="Priest M."/>
            <person name="Roberts A."/>
            <person name="Saif S."/>
            <person name="Shea T."/>
            <person name="Sisk P."/>
            <person name="Sykes S."/>
            <person name="Wortman J."/>
            <person name="Nusbaum C."/>
            <person name="Birren B."/>
        </authorList>
    </citation>
    <scope>NUCLEOTIDE SEQUENCE [LARGE SCALE GENOMIC DNA]</scope>
    <source>
        <strain evidence="1 2">90A8</strain>
    </source>
</reference>